<accession>A0A9W6SR69</accession>
<protein>
    <submittedName>
        <fullName evidence="1">Uncharacterized protein</fullName>
    </submittedName>
</protein>
<comment type="caution">
    <text evidence="1">The sequence shown here is derived from an EMBL/GenBank/DDBJ whole genome shotgun (WGS) entry which is preliminary data.</text>
</comment>
<reference evidence="1" key="1">
    <citation type="submission" date="2023-03" db="EMBL/GenBank/DDBJ databases">
        <title>Actinorhabdospora filicis NBRC 111898.</title>
        <authorList>
            <person name="Ichikawa N."/>
            <person name="Sato H."/>
            <person name="Tonouchi N."/>
        </authorList>
    </citation>
    <scope>NUCLEOTIDE SEQUENCE</scope>
    <source>
        <strain evidence="1">NBRC 111898</strain>
    </source>
</reference>
<dbReference type="AlphaFoldDB" id="A0A9W6SR69"/>
<name>A0A9W6SR69_9ACTN</name>
<sequence length="108" mass="11566">MPGIVPWPSDRTFPDATRAQLIFMSLTCGFTTSRVVDAVRRGTDREVDGMGGVSDFQIVRGTVREEARTGSLERVEKIGPASGRGGAFVGVSWAEGYVPGDERCSGVE</sequence>
<keyword evidence="2" id="KW-1185">Reference proteome</keyword>
<dbReference type="EMBL" id="BSTX01000004">
    <property type="protein sequence ID" value="GLZ80853.1"/>
    <property type="molecule type" value="Genomic_DNA"/>
</dbReference>
<proteinExistence type="predicted"/>
<gene>
    <name evidence="1" type="ORF">Afil01_56600</name>
</gene>
<evidence type="ECO:0000313" key="1">
    <source>
        <dbReference type="EMBL" id="GLZ80853.1"/>
    </source>
</evidence>
<organism evidence="1 2">
    <name type="scientific">Actinorhabdospora filicis</name>
    <dbReference type="NCBI Taxonomy" id="1785913"/>
    <lineage>
        <taxon>Bacteria</taxon>
        <taxon>Bacillati</taxon>
        <taxon>Actinomycetota</taxon>
        <taxon>Actinomycetes</taxon>
        <taxon>Micromonosporales</taxon>
        <taxon>Micromonosporaceae</taxon>
        <taxon>Actinorhabdospora</taxon>
    </lineage>
</organism>
<evidence type="ECO:0000313" key="2">
    <source>
        <dbReference type="Proteomes" id="UP001165079"/>
    </source>
</evidence>
<dbReference type="Proteomes" id="UP001165079">
    <property type="component" value="Unassembled WGS sequence"/>
</dbReference>